<feature type="domain" description="Heterokaryon incompatibility" evidence="2">
    <location>
        <begin position="208"/>
        <end position="368"/>
    </location>
</feature>
<dbReference type="PANTHER" id="PTHR33112">
    <property type="entry name" value="DOMAIN PROTEIN, PUTATIVE-RELATED"/>
    <property type="match status" value="1"/>
</dbReference>
<proteinExistence type="predicted"/>
<feature type="region of interest" description="Disordered" evidence="1">
    <location>
        <begin position="144"/>
        <end position="167"/>
    </location>
</feature>
<dbReference type="AlphaFoldDB" id="A0A507AGU7"/>
<comment type="caution">
    <text evidence="3">The sequence shown here is derived from an EMBL/GenBank/DDBJ whole genome shotgun (WGS) entry which is preliminary data.</text>
</comment>
<sequence>MADNDDLCQSCKGINIEALRQDGGYIHAASDNELYSSSETCPMCKLIHDSLRGSNDKSSDDPNPPDTTVVCRLMHSEGTQAVVHVKTGARKGYIRIYVSKMDDPAANFGVLTKPKMDVETLAGLSDLITKAALMQCLQEHKCTDPYRRPEAGPDLATGQGSEDKRGTPLDMLPSRLIALQAFGEDEAADACLVDIPPGSKEPGDPGFYAALSYCWGRNVDALYKTETATLKDRQERIRFDELPKTFQDAIRITRRLGLPYIWIDAICIIQDSARDWEQESAKMGGIYASGTLTIAADISEGVEGGILDLEFDDALEHPGSVRITSTLSDGKESSLVFYHSYNSPPGTTWTPPVIADSPLSRRAWCMQERMLSPRTLHFTKQGPVWECRDKYFIYARTSTFDEMSDIKTFASVPRLLCKGLSTEGQMLKMPALEAMGSDPNSLSDEHIELINTMWETGMQKNWRDPPAKHADGDRIPERSDEQQQAQFVAWWNRNVVVPFSERLLTYASDRLPAVSGIAKLFAEHIKAPYAAGVWLAGLDESLEWTRAGTTFHDTKLPGFPSFSWASHPGPVRWPYQIDLRGYGQGFEVVGHEVKLSGLDPHGRTESAELTLRGHLRHANFGANIEDKQGGISGIVLDGEGKTIGKMELDFMPDDEQRAQGAEVFLLYKNSIGFLRLLLLSPVSVEGDPIPRAYRRIGIGMINRKDAAWLEGTEKTLVKLI</sequence>
<evidence type="ECO:0000313" key="4">
    <source>
        <dbReference type="Proteomes" id="UP000319257"/>
    </source>
</evidence>
<protein>
    <recommendedName>
        <fullName evidence="2">Heterokaryon incompatibility domain-containing protein</fullName>
    </recommendedName>
</protein>
<evidence type="ECO:0000259" key="2">
    <source>
        <dbReference type="Pfam" id="PF06985"/>
    </source>
</evidence>
<evidence type="ECO:0000256" key="1">
    <source>
        <dbReference type="SAM" id="MobiDB-lite"/>
    </source>
</evidence>
<dbReference type="Pfam" id="PF06985">
    <property type="entry name" value="HET"/>
    <property type="match status" value="1"/>
</dbReference>
<gene>
    <name evidence="3" type="ORF">E0L32_010189</name>
</gene>
<dbReference type="EMBL" id="SKBQ01000080">
    <property type="protein sequence ID" value="TPX08122.1"/>
    <property type="molecule type" value="Genomic_DNA"/>
</dbReference>
<dbReference type="PANTHER" id="PTHR33112:SF16">
    <property type="entry name" value="HETEROKARYON INCOMPATIBILITY DOMAIN-CONTAINING PROTEIN"/>
    <property type="match status" value="1"/>
</dbReference>
<accession>A0A507AGU7</accession>
<organism evidence="3 4">
    <name type="scientific">Thyridium curvatum</name>
    <dbReference type="NCBI Taxonomy" id="1093900"/>
    <lineage>
        <taxon>Eukaryota</taxon>
        <taxon>Fungi</taxon>
        <taxon>Dikarya</taxon>
        <taxon>Ascomycota</taxon>
        <taxon>Pezizomycotina</taxon>
        <taxon>Sordariomycetes</taxon>
        <taxon>Sordariomycetidae</taxon>
        <taxon>Thyridiales</taxon>
        <taxon>Thyridiaceae</taxon>
        <taxon>Thyridium</taxon>
    </lineage>
</organism>
<name>A0A507AGU7_9PEZI</name>
<dbReference type="RefSeq" id="XP_030989833.1">
    <property type="nucleotide sequence ID" value="XM_031132780.1"/>
</dbReference>
<dbReference type="Proteomes" id="UP000319257">
    <property type="component" value="Unassembled WGS sequence"/>
</dbReference>
<dbReference type="InterPro" id="IPR010730">
    <property type="entry name" value="HET"/>
</dbReference>
<keyword evidence="4" id="KW-1185">Reference proteome</keyword>
<dbReference type="OrthoDB" id="5125733at2759"/>
<dbReference type="GeneID" id="41977636"/>
<dbReference type="STRING" id="1093900.A0A507AGU7"/>
<reference evidence="3 4" key="1">
    <citation type="submission" date="2019-06" db="EMBL/GenBank/DDBJ databases">
        <title>Draft genome sequence of the filamentous fungus Phialemoniopsis curvata isolated from diesel fuel.</title>
        <authorList>
            <person name="Varaljay V.A."/>
            <person name="Lyon W.J."/>
            <person name="Crouch A.L."/>
            <person name="Drake C.E."/>
            <person name="Hollomon J.M."/>
            <person name="Nadeau L.J."/>
            <person name="Nunn H.S."/>
            <person name="Stevenson B.S."/>
            <person name="Bojanowski C.L."/>
            <person name="Crookes-Goodson W.J."/>
        </authorList>
    </citation>
    <scope>NUCLEOTIDE SEQUENCE [LARGE SCALE GENOMIC DNA]</scope>
    <source>
        <strain evidence="3 4">D216</strain>
    </source>
</reference>
<dbReference type="InParanoid" id="A0A507AGU7"/>
<evidence type="ECO:0000313" key="3">
    <source>
        <dbReference type="EMBL" id="TPX08122.1"/>
    </source>
</evidence>